<dbReference type="AlphaFoldDB" id="A0A918IVF5"/>
<protein>
    <submittedName>
        <fullName evidence="1">Uncharacterized protein</fullName>
    </submittedName>
</protein>
<accession>A0A918IVF5</accession>
<evidence type="ECO:0000313" key="2">
    <source>
        <dbReference type="Proteomes" id="UP000628984"/>
    </source>
</evidence>
<dbReference type="EMBL" id="BMYQ01000006">
    <property type="protein sequence ID" value="GGW33883.1"/>
    <property type="molecule type" value="Genomic_DNA"/>
</dbReference>
<comment type="caution">
    <text evidence="1">The sequence shown here is derived from an EMBL/GenBank/DDBJ whole genome shotgun (WGS) entry which is preliminary data.</text>
</comment>
<name>A0A918IVF5_9RHOB</name>
<dbReference type="Proteomes" id="UP000628984">
    <property type="component" value="Unassembled WGS sequence"/>
</dbReference>
<sequence>MKQDYVKNALQAAGFCGIDEDGGVIFARVAAQAPEFRVEAHEGGWRLVLPWNVRPPEEAMEDWNARMGVARMEIRQGEAALVMPWGGAEDLPRWAALAAEAEAHFIRWRRGRRPAEGM</sequence>
<reference evidence="1" key="1">
    <citation type="journal article" date="2014" name="Int. J. Syst. Evol. Microbiol.">
        <title>Complete genome sequence of Corynebacterium casei LMG S-19264T (=DSM 44701T), isolated from a smear-ripened cheese.</title>
        <authorList>
            <consortium name="US DOE Joint Genome Institute (JGI-PGF)"/>
            <person name="Walter F."/>
            <person name="Albersmeier A."/>
            <person name="Kalinowski J."/>
            <person name="Ruckert C."/>
        </authorList>
    </citation>
    <scope>NUCLEOTIDE SEQUENCE</scope>
    <source>
        <strain evidence="1">KCTC 23714</strain>
    </source>
</reference>
<gene>
    <name evidence="1" type="ORF">GCM10011452_23070</name>
</gene>
<organism evidence="1 2">
    <name type="scientific">Gemmobacter lanyuensis</name>
    <dbReference type="NCBI Taxonomy" id="1054497"/>
    <lineage>
        <taxon>Bacteria</taxon>
        <taxon>Pseudomonadati</taxon>
        <taxon>Pseudomonadota</taxon>
        <taxon>Alphaproteobacteria</taxon>
        <taxon>Rhodobacterales</taxon>
        <taxon>Paracoccaceae</taxon>
        <taxon>Gemmobacter</taxon>
    </lineage>
</organism>
<evidence type="ECO:0000313" key="1">
    <source>
        <dbReference type="EMBL" id="GGW33883.1"/>
    </source>
</evidence>
<reference evidence="1" key="2">
    <citation type="submission" date="2020-09" db="EMBL/GenBank/DDBJ databases">
        <authorList>
            <person name="Sun Q."/>
            <person name="Kim S."/>
        </authorList>
    </citation>
    <scope>NUCLEOTIDE SEQUENCE</scope>
    <source>
        <strain evidence="1">KCTC 23714</strain>
    </source>
</reference>
<proteinExistence type="predicted"/>
<dbReference type="RefSeq" id="WP_189634012.1">
    <property type="nucleotide sequence ID" value="NZ_BMYQ01000006.1"/>
</dbReference>
<keyword evidence="2" id="KW-1185">Reference proteome</keyword>